<reference evidence="4 5" key="1">
    <citation type="submission" date="2019-01" db="EMBL/GenBank/DDBJ databases">
        <title>A draft genome assembly of the solar-powered sea slug Elysia chlorotica.</title>
        <authorList>
            <person name="Cai H."/>
            <person name="Li Q."/>
            <person name="Fang X."/>
            <person name="Li J."/>
            <person name="Curtis N.E."/>
            <person name="Altenburger A."/>
            <person name="Shibata T."/>
            <person name="Feng M."/>
            <person name="Maeda T."/>
            <person name="Schwartz J.A."/>
            <person name="Shigenobu S."/>
            <person name="Lundholm N."/>
            <person name="Nishiyama T."/>
            <person name="Yang H."/>
            <person name="Hasebe M."/>
            <person name="Li S."/>
            <person name="Pierce S.K."/>
            <person name="Wang J."/>
        </authorList>
    </citation>
    <scope>NUCLEOTIDE SEQUENCE [LARGE SCALE GENOMIC DNA]</scope>
    <source>
        <strain evidence="4">EC2010</strain>
        <tissue evidence="4">Whole organism of an adult</tissue>
    </source>
</reference>
<dbReference type="InterPro" id="IPR001212">
    <property type="entry name" value="Somatomedin_B_dom"/>
</dbReference>
<dbReference type="OrthoDB" id="6155123at2759"/>
<keyword evidence="5" id="KW-1185">Reference proteome</keyword>
<dbReference type="SMART" id="SM00201">
    <property type="entry name" value="SO"/>
    <property type="match status" value="1"/>
</dbReference>
<dbReference type="STRING" id="188477.A0A3S0ZMJ6"/>
<gene>
    <name evidence="4" type="ORF">EGW08_021333</name>
</gene>
<dbReference type="PROSITE" id="PS00524">
    <property type="entry name" value="SMB_1"/>
    <property type="match status" value="1"/>
</dbReference>
<dbReference type="Pfam" id="PF01033">
    <property type="entry name" value="Somatomedin_B"/>
    <property type="match status" value="1"/>
</dbReference>
<dbReference type="SUPFAM" id="SSF90188">
    <property type="entry name" value="Somatomedin B domain"/>
    <property type="match status" value="1"/>
</dbReference>
<proteinExistence type="predicted"/>
<evidence type="ECO:0000259" key="3">
    <source>
        <dbReference type="PROSITE" id="PS50958"/>
    </source>
</evidence>
<evidence type="ECO:0000313" key="5">
    <source>
        <dbReference type="Proteomes" id="UP000271974"/>
    </source>
</evidence>
<name>A0A3S0ZMJ6_ELYCH</name>
<feature type="compositionally biased region" description="Polar residues" evidence="2">
    <location>
        <begin position="36"/>
        <end position="47"/>
    </location>
</feature>
<feature type="compositionally biased region" description="Polar residues" evidence="2">
    <location>
        <begin position="327"/>
        <end position="338"/>
    </location>
</feature>
<accession>A0A3S0ZMJ6</accession>
<dbReference type="Gene3D" id="4.10.410.20">
    <property type="match status" value="1"/>
</dbReference>
<protein>
    <recommendedName>
        <fullName evidence="3">SMB domain-containing protein</fullName>
    </recommendedName>
</protein>
<comment type="caution">
    <text evidence="4">The sequence shown here is derived from an EMBL/GenBank/DDBJ whole genome shotgun (WGS) entry which is preliminary data.</text>
</comment>
<organism evidence="4 5">
    <name type="scientific">Elysia chlorotica</name>
    <name type="common">Eastern emerald elysia</name>
    <name type="synonym">Sea slug</name>
    <dbReference type="NCBI Taxonomy" id="188477"/>
    <lineage>
        <taxon>Eukaryota</taxon>
        <taxon>Metazoa</taxon>
        <taxon>Spiralia</taxon>
        <taxon>Lophotrochozoa</taxon>
        <taxon>Mollusca</taxon>
        <taxon>Gastropoda</taxon>
        <taxon>Heterobranchia</taxon>
        <taxon>Euthyneura</taxon>
        <taxon>Panpulmonata</taxon>
        <taxon>Sacoglossa</taxon>
        <taxon>Placobranchoidea</taxon>
        <taxon>Plakobranchidae</taxon>
        <taxon>Elysia</taxon>
    </lineage>
</organism>
<dbReference type="Proteomes" id="UP000271974">
    <property type="component" value="Unassembled WGS sequence"/>
</dbReference>
<sequence>MNFALGAESPEAPTPPSFRVPQDTSAPTQGEDYNDASATQATVSSTFLPRRGSGLSPEESSSAKKGGELIRQSMETSSGEIELKKASEQAGGRLTHDGKIGVPFLPLESSFMTTTETPTTSDIARELNWGGESKSKPTEAVGLDGATVSINSKTPEDKSSNLGDTNTVGSLRVNSLGSSSLVKHDTDLVTMETRNTQTSKAEAAVSRRRHTTNENLSTKDVEKSIVVNAIDVEPPSLDLKIRDINSCAQRCGEDTNVPCSCDAKCTVHKSCCDDFTETCPEVYAYALRRLGHLMNASVRCDTMTVVFMVESCPKTNPPKRVNGPLGTPTSTVASRESTTADTSGKADFFSRVLANAPITDYSTGIIYANASIYHCNNAPGQGEASANQTVAWNLQIGTGEHQQPVYSMLDINQQLDLTTFSYLPPESQPASAGSLCYNNWTLNCISFASANKGIEQMMCNTTVSKFYGGCCDQLVHFYNDICSECLSSFQMSSGNSFRYYNNGFRVLMSLSERPGQVVYNLDKTMLRWRPPLPWLSWTCDVGEKPANQTAPECRALNCSSEYTVTPSGLCRKKIDAEISIQEQVFHKNKTCNIDAEAFVEAALCYLSELYKIKMTAAPYKTATVRDASSNVSQIVLRMDMFADVESFSVYWEKLTNMQEFLGPAMEVFVRRHCFDDDPFAPELNTGNQENFPIISEKQNTDFDDTEKSEVQLKTNVMEPSMDSSTFYFKHCLQLYFLVPSDTIVCDISGSSIIHLDEKNNDKELPSQVAELTCIKRAQMEFKSDGCKLSPSISFACLFIVGSLIIW</sequence>
<feature type="domain" description="SMB" evidence="3">
    <location>
        <begin position="243"/>
        <end position="283"/>
    </location>
</feature>
<dbReference type="PROSITE" id="PS50958">
    <property type="entry name" value="SMB_2"/>
    <property type="match status" value="1"/>
</dbReference>
<dbReference type="EMBL" id="RQTK01001308">
    <property type="protein sequence ID" value="RUS70905.1"/>
    <property type="molecule type" value="Genomic_DNA"/>
</dbReference>
<evidence type="ECO:0000256" key="2">
    <source>
        <dbReference type="SAM" id="MobiDB-lite"/>
    </source>
</evidence>
<dbReference type="InterPro" id="IPR036024">
    <property type="entry name" value="Somatomedin_B-like_dom_sf"/>
</dbReference>
<feature type="region of interest" description="Disordered" evidence="2">
    <location>
        <begin position="317"/>
        <end position="338"/>
    </location>
</feature>
<evidence type="ECO:0000256" key="1">
    <source>
        <dbReference type="ARBA" id="ARBA00023157"/>
    </source>
</evidence>
<evidence type="ECO:0000313" key="4">
    <source>
        <dbReference type="EMBL" id="RUS70905.1"/>
    </source>
</evidence>
<feature type="region of interest" description="Disordered" evidence="2">
    <location>
        <begin position="1"/>
        <end position="82"/>
    </location>
</feature>
<keyword evidence="1" id="KW-1015">Disulfide bond</keyword>
<dbReference type="AlphaFoldDB" id="A0A3S0ZMJ6"/>